<sequence>MSVQNDNVAIAPNASRLPHLQFGFTGGAAGWLGIGIAGFFVTVFTLGICYPWAIVMTYRWKTKHTWINGQRLRFTGSAPGLFGHWIKWLLLCIITIGIYGFWVYPRLQKWIVEHQELDPTS</sequence>
<dbReference type="EMBL" id="BMCM01000003">
    <property type="protein sequence ID" value="GGD76691.1"/>
    <property type="molecule type" value="Genomic_DNA"/>
</dbReference>
<evidence type="ECO:0000313" key="3">
    <source>
        <dbReference type="Proteomes" id="UP000629365"/>
    </source>
</evidence>
<organism evidence="2 3">
    <name type="scientific">Microbacterium murale</name>
    <dbReference type="NCBI Taxonomy" id="1081040"/>
    <lineage>
        <taxon>Bacteria</taxon>
        <taxon>Bacillati</taxon>
        <taxon>Actinomycetota</taxon>
        <taxon>Actinomycetes</taxon>
        <taxon>Micrococcales</taxon>
        <taxon>Microbacteriaceae</taxon>
        <taxon>Microbacterium</taxon>
    </lineage>
</organism>
<dbReference type="Proteomes" id="UP000629365">
    <property type="component" value="Unassembled WGS sequence"/>
</dbReference>
<feature type="transmembrane region" description="Helical" evidence="1">
    <location>
        <begin position="85"/>
        <end position="104"/>
    </location>
</feature>
<feature type="transmembrane region" description="Helical" evidence="1">
    <location>
        <begin position="28"/>
        <end position="53"/>
    </location>
</feature>
<keyword evidence="3" id="KW-1185">Reference proteome</keyword>
<accession>A0ABQ1RTC0</accession>
<comment type="caution">
    <text evidence="2">The sequence shown here is derived from an EMBL/GenBank/DDBJ whole genome shotgun (WGS) entry which is preliminary data.</text>
</comment>
<proteinExistence type="predicted"/>
<evidence type="ECO:0000313" key="2">
    <source>
        <dbReference type="EMBL" id="GGD76691.1"/>
    </source>
</evidence>
<reference evidence="3" key="1">
    <citation type="journal article" date="2019" name="Int. J. Syst. Evol. Microbiol.">
        <title>The Global Catalogue of Microorganisms (GCM) 10K type strain sequencing project: providing services to taxonomists for standard genome sequencing and annotation.</title>
        <authorList>
            <consortium name="The Broad Institute Genomics Platform"/>
            <consortium name="The Broad Institute Genome Sequencing Center for Infectious Disease"/>
            <person name="Wu L."/>
            <person name="Ma J."/>
        </authorList>
    </citation>
    <scope>NUCLEOTIDE SEQUENCE [LARGE SCALE GENOMIC DNA]</scope>
    <source>
        <strain evidence="3">CCM 7640</strain>
    </source>
</reference>
<dbReference type="InterPro" id="IPR010295">
    <property type="entry name" value="DUF898"/>
</dbReference>
<keyword evidence="1" id="KW-1133">Transmembrane helix</keyword>
<gene>
    <name evidence="2" type="ORF">GCM10007269_19570</name>
</gene>
<protein>
    <recommendedName>
        <fullName evidence="4">DUF898 domain-containing protein</fullName>
    </recommendedName>
</protein>
<name>A0ABQ1RTC0_9MICO</name>
<evidence type="ECO:0008006" key="4">
    <source>
        <dbReference type="Google" id="ProtNLM"/>
    </source>
</evidence>
<keyword evidence="1" id="KW-0812">Transmembrane</keyword>
<evidence type="ECO:0000256" key="1">
    <source>
        <dbReference type="SAM" id="Phobius"/>
    </source>
</evidence>
<dbReference type="RefSeq" id="WP_229702997.1">
    <property type="nucleotide sequence ID" value="NZ_BMCM01000003.1"/>
</dbReference>
<keyword evidence="1" id="KW-0472">Membrane</keyword>
<dbReference type="Pfam" id="PF05987">
    <property type="entry name" value="DUF898"/>
    <property type="match status" value="1"/>
</dbReference>